<dbReference type="PANTHER" id="PTHR48049">
    <property type="entry name" value="GLYCOSYLTRANSFERASE"/>
    <property type="match status" value="1"/>
</dbReference>
<dbReference type="Gene3D" id="3.40.50.2000">
    <property type="entry name" value="Glycogen Phosphorylase B"/>
    <property type="match status" value="1"/>
</dbReference>
<dbReference type="EMBL" id="JBBPBN010000013">
    <property type="protein sequence ID" value="KAK9025678.1"/>
    <property type="molecule type" value="Genomic_DNA"/>
</dbReference>
<sequence>MSESDSSKLHIVMFPWVAYGHFIPFIHLSNKLAQKGHQISFLLPKGVQPKLENMNQCPSLIQFFPLTRDQVEDILKVLRPDVVLYDFWFWIPDLARQLGICPVLYTVVSSMSMGLNTKELTKEMIVDEVMELPPGYPSSTVRLRAEEAAAMLFEAEDDVIAFRTCREIEGPFLDFVGQGFGKLILLSGPCLSETKTEQLDNKWVNWLSKFEPGSVVFCSYGSQKPEYVAEI</sequence>
<reference evidence="2 3" key="1">
    <citation type="journal article" date="2024" name="G3 (Bethesda)">
        <title>Genome assembly of Hibiscus sabdariffa L. provides insights into metabolisms of medicinal natural products.</title>
        <authorList>
            <person name="Kim T."/>
        </authorList>
    </citation>
    <scope>NUCLEOTIDE SEQUENCE [LARGE SCALE GENOMIC DNA]</scope>
    <source>
        <strain evidence="2">TK-2024</strain>
        <tissue evidence="2">Old leaves</tissue>
    </source>
</reference>
<evidence type="ECO:0000313" key="3">
    <source>
        <dbReference type="Proteomes" id="UP001396334"/>
    </source>
</evidence>
<dbReference type="Proteomes" id="UP001396334">
    <property type="component" value="Unassembled WGS sequence"/>
</dbReference>
<keyword evidence="3" id="KW-1185">Reference proteome</keyword>
<name>A0ABR2SKB3_9ROSI</name>
<evidence type="ECO:0000256" key="1">
    <source>
        <dbReference type="ARBA" id="ARBA00009995"/>
    </source>
</evidence>
<dbReference type="PANTHER" id="PTHR48049:SF52">
    <property type="entry name" value="ANTHOCYANIDIN 3-O-GLUCOSIDE 2''-O-GLUCOSYLTRANSFERASE-LIKE"/>
    <property type="match status" value="1"/>
</dbReference>
<gene>
    <name evidence="2" type="ORF">V6N11_038536</name>
</gene>
<proteinExistence type="inferred from homology"/>
<protein>
    <submittedName>
        <fullName evidence="2">Uncharacterized protein</fullName>
    </submittedName>
</protein>
<comment type="caution">
    <text evidence="2">The sequence shown here is derived from an EMBL/GenBank/DDBJ whole genome shotgun (WGS) entry which is preliminary data.</text>
</comment>
<evidence type="ECO:0000313" key="2">
    <source>
        <dbReference type="EMBL" id="KAK9025678.1"/>
    </source>
</evidence>
<comment type="similarity">
    <text evidence="1">Belongs to the UDP-glycosyltransferase family.</text>
</comment>
<dbReference type="SUPFAM" id="SSF53756">
    <property type="entry name" value="UDP-Glycosyltransferase/glycogen phosphorylase"/>
    <property type="match status" value="1"/>
</dbReference>
<accession>A0ABR2SKB3</accession>
<organism evidence="2 3">
    <name type="scientific">Hibiscus sabdariffa</name>
    <name type="common">roselle</name>
    <dbReference type="NCBI Taxonomy" id="183260"/>
    <lineage>
        <taxon>Eukaryota</taxon>
        <taxon>Viridiplantae</taxon>
        <taxon>Streptophyta</taxon>
        <taxon>Embryophyta</taxon>
        <taxon>Tracheophyta</taxon>
        <taxon>Spermatophyta</taxon>
        <taxon>Magnoliopsida</taxon>
        <taxon>eudicotyledons</taxon>
        <taxon>Gunneridae</taxon>
        <taxon>Pentapetalae</taxon>
        <taxon>rosids</taxon>
        <taxon>malvids</taxon>
        <taxon>Malvales</taxon>
        <taxon>Malvaceae</taxon>
        <taxon>Malvoideae</taxon>
        <taxon>Hibiscus</taxon>
    </lineage>
</organism>
<dbReference type="InterPro" id="IPR050481">
    <property type="entry name" value="UDP-glycosyltransf_plant"/>
</dbReference>